<feature type="region of interest" description="Disordered" evidence="1">
    <location>
        <begin position="1"/>
        <end position="29"/>
    </location>
</feature>
<gene>
    <name evidence="2" type="ORF">K6Y31_18920</name>
</gene>
<dbReference type="Proteomes" id="UP001201273">
    <property type="component" value="Unassembled WGS sequence"/>
</dbReference>
<accession>A0ABS8WEV3</accession>
<name>A0ABS8WEV3_9GAMM</name>
<evidence type="ECO:0000313" key="2">
    <source>
        <dbReference type="EMBL" id="MCE2596852.1"/>
    </source>
</evidence>
<evidence type="ECO:0000256" key="1">
    <source>
        <dbReference type="SAM" id="MobiDB-lite"/>
    </source>
</evidence>
<keyword evidence="3" id="KW-1185">Reference proteome</keyword>
<evidence type="ECO:0000313" key="3">
    <source>
        <dbReference type="Proteomes" id="UP001201273"/>
    </source>
</evidence>
<reference evidence="2 3" key="1">
    <citation type="journal article" date="2022" name="Environ. Microbiol. Rep.">
        <title>Eco-phylogenetic analyses reveal divergent evolution of vitamin B12 metabolism in the marine bacterial family 'Psychromonadaceae'.</title>
        <authorList>
            <person name="Jin X."/>
            <person name="Yang Y."/>
            <person name="Cao H."/>
            <person name="Gao B."/>
            <person name="Zhao Z."/>
        </authorList>
    </citation>
    <scope>NUCLEOTIDE SEQUENCE [LARGE SCALE GENOMIC DNA]</scope>
    <source>
        <strain evidence="2 3">MKS20</strain>
    </source>
</reference>
<protein>
    <submittedName>
        <fullName evidence="2">Uncharacterized protein</fullName>
    </submittedName>
</protein>
<proteinExistence type="predicted"/>
<sequence>MSHKSPLNDDAISKTYQQQSNDMPSSALDDKILAASRRAVAAKPTSIAPKRSWRNMPFLPAIAASFFVAAVFVAQQEEPEQVIPQAEVAPMSISAPALMKSAAPERMAQADLAEQLQFQGKIEQRDQQWWLVTSEQDILIENPPSNIAEFEHQQALVQGHAGGSEGEVISIVIQDLKLN</sequence>
<feature type="compositionally biased region" description="Polar residues" evidence="1">
    <location>
        <begin position="14"/>
        <end position="24"/>
    </location>
</feature>
<dbReference type="RefSeq" id="WP_233054601.1">
    <property type="nucleotide sequence ID" value="NZ_JAIMJA010000026.1"/>
</dbReference>
<dbReference type="EMBL" id="JAIMJA010000026">
    <property type="protein sequence ID" value="MCE2596852.1"/>
    <property type="molecule type" value="Genomic_DNA"/>
</dbReference>
<organism evidence="2 3">
    <name type="scientific">Motilimonas cestriensis</name>
    <dbReference type="NCBI Taxonomy" id="2742685"/>
    <lineage>
        <taxon>Bacteria</taxon>
        <taxon>Pseudomonadati</taxon>
        <taxon>Pseudomonadota</taxon>
        <taxon>Gammaproteobacteria</taxon>
        <taxon>Alteromonadales</taxon>
        <taxon>Alteromonadales genera incertae sedis</taxon>
        <taxon>Motilimonas</taxon>
    </lineage>
</organism>
<comment type="caution">
    <text evidence="2">The sequence shown here is derived from an EMBL/GenBank/DDBJ whole genome shotgun (WGS) entry which is preliminary data.</text>
</comment>